<keyword evidence="2 3" id="KW-1133">Transmembrane helix</keyword>
<protein>
    <recommendedName>
        <fullName evidence="4">C2 domain-containing protein</fullName>
    </recommendedName>
</protein>
<dbReference type="SMART" id="SM00239">
    <property type="entry name" value="C2"/>
    <property type="match status" value="1"/>
</dbReference>
<dbReference type="SUPFAM" id="SSF49562">
    <property type="entry name" value="C2 domain (Calcium/lipid-binding domain, CaLB)"/>
    <property type="match status" value="2"/>
</dbReference>
<feature type="transmembrane region" description="Helical" evidence="3">
    <location>
        <begin position="288"/>
        <end position="307"/>
    </location>
</feature>
<dbReference type="CDD" id="cd00030">
    <property type="entry name" value="C2"/>
    <property type="match status" value="1"/>
</dbReference>
<dbReference type="AlphaFoldDB" id="A0A443R286"/>
<feature type="domain" description="C2" evidence="4">
    <location>
        <begin position="524"/>
        <end position="614"/>
    </location>
</feature>
<dbReference type="InterPro" id="IPR051634">
    <property type="entry name" value="Extended_Synaptotagmin"/>
</dbReference>
<feature type="transmembrane region" description="Helical" evidence="3">
    <location>
        <begin position="135"/>
        <end position="158"/>
    </location>
</feature>
<feature type="transmembrane region" description="Helical" evidence="3">
    <location>
        <begin position="94"/>
        <end position="114"/>
    </location>
</feature>
<dbReference type="Pfam" id="PF17047">
    <property type="entry name" value="SMP_LBD"/>
    <property type="match status" value="1"/>
</dbReference>
<dbReference type="STRING" id="1965070.A0A443R286"/>
<dbReference type="OrthoDB" id="6514054at2759"/>
<dbReference type="Proteomes" id="UP000285301">
    <property type="component" value="Unassembled WGS sequence"/>
</dbReference>
<organism evidence="5 6">
    <name type="scientific">Dinothrombium tinctorium</name>
    <dbReference type="NCBI Taxonomy" id="1965070"/>
    <lineage>
        <taxon>Eukaryota</taxon>
        <taxon>Metazoa</taxon>
        <taxon>Ecdysozoa</taxon>
        <taxon>Arthropoda</taxon>
        <taxon>Chelicerata</taxon>
        <taxon>Arachnida</taxon>
        <taxon>Acari</taxon>
        <taxon>Acariformes</taxon>
        <taxon>Trombidiformes</taxon>
        <taxon>Prostigmata</taxon>
        <taxon>Anystina</taxon>
        <taxon>Parasitengona</taxon>
        <taxon>Trombidioidea</taxon>
        <taxon>Trombidiidae</taxon>
        <taxon>Dinothrombium</taxon>
    </lineage>
</organism>
<feature type="non-terminal residue" evidence="5">
    <location>
        <position position="614"/>
    </location>
</feature>
<dbReference type="InterPro" id="IPR000008">
    <property type="entry name" value="C2_dom"/>
</dbReference>
<evidence type="ECO:0000313" key="6">
    <source>
        <dbReference type="Proteomes" id="UP000285301"/>
    </source>
</evidence>
<feature type="transmembrane region" description="Helical" evidence="3">
    <location>
        <begin position="319"/>
        <end position="339"/>
    </location>
</feature>
<gene>
    <name evidence="5" type="ORF">B4U79_17693</name>
</gene>
<feature type="domain" description="C2" evidence="4">
    <location>
        <begin position="366"/>
        <end position="491"/>
    </location>
</feature>
<evidence type="ECO:0000313" key="5">
    <source>
        <dbReference type="EMBL" id="RWS09392.1"/>
    </source>
</evidence>
<dbReference type="CDD" id="cd21670">
    <property type="entry name" value="SMP_ESyt"/>
    <property type="match status" value="1"/>
</dbReference>
<dbReference type="Pfam" id="PF00168">
    <property type="entry name" value="C2"/>
    <property type="match status" value="2"/>
</dbReference>
<evidence type="ECO:0000259" key="4">
    <source>
        <dbReference type="PROSITE" id="PS50004"/>
    </source>
</evidence>
<name>A0A443R286_9ACAR</name>
<dbReference type="PANTHER" id="PTHR45761">
    <property type="entry name" value="EXTENDED SYNAPTOTAGMIN-LIKE PROTEIN 2, ISOFORM C"/>
    <property type="match status" value="1"/>
</dbReference>
<dbReference type="PROSITE" id="PS50004">
    <property type="entry name" value="C2"/>
    <property type="match status" value="2"/>
</dbReference>
<dbReference type="PANTHER" id="PTHR45761:SF1">
    <property type="entry name" value="EXTENDED SYNAPTOTAGMIN-LIKE PROTEIN 2, ISOFORM C"/>
    <property type="match status" value="1"/>
</dbReference>
<keyword evidence="1 3" id="KW-0812">Transmembrane</keyword>
<dbReference type="Gene3D" id="2.60.40.150">
    <property type="entry name" value="C2 domain"/>
    <property type="match status" value="2"/>
</dbReference>
<evidence type="ECO:0000256" key="2">
    <source>
        <dbReference type="ARBA" id="ARBA00022989"/>
    </source>
</evidence>
<reference evidence="5 6" key="1">
    <citation type="journal article" date="2018" name="Gigascience">
        <title>Genomes of trombidid mites reveal novel predicted allergens and laterally-transferred genes associated with secondary metabolism.</title>
        <authorList>
            <person name="Dong X."/>
            <person name="Chaisiri K."/>
            <person name="Xia D."/>
            <person name="Armstrong S.D."/>
            <person name="Fang Y."/>
            <person name="Donnelly M.J."/>
            <person name="Kadowaki T."/>
            <person name="McGarry J.W."/>
            <person name="Darby A.C."/>
            <person name="Makepeace B.L."/>
        </authorList>
    </citation>
    <scope>NUCLEOTIDE SEQUENCE [LARGE SCALE GENOMIC DNA]</scope>
    <source>
        <strain evidence="5">UoL-WK</strain>
    </source>
</reference>
<sequence>MSEKLAEKQKIKAGVKLRRKKDLLSKWDRRLRTGRSRFWSISKATLTQALNLLSRHKISQIETEPPSAILETNVEFQCRIEPPDNFYTDLLSQYLPQTAFAFIIAFTAGYYYKFLLSRFLLLTLSKGEQISLDKMALVIAALLIPCLVIILCAIIFSAEEKFNLLTKDVNQNVYWLSKNEIIHVHKMLPWSLSEPEIESANWFNEILSRLWPTIQQNLNKTLEKVLGVDLSLDFIGAANERTKFRITKSSLGKNVPNITGIRVMKNDFGELIIIDTELTYKADIDFRISGAFNLVAGITNFFFKCTVRIIVGPLLREKPMIGSIWLTLLTTPLIEWHFIGVLRFLNARWLMQLVSVVISIFLKSPKRVEINLAKFIPRQERYIPEPKGLLSVDVIEATNLIRRKIDICCFTKIDAYCVVYVGDEEKQTPAISRSDNPEWNTSFNFVYHKTYSGNVEFFVYDENFDVDELIGVAVIPVQQVIESYNGREFSIALRDPSTGEILYNHLEKETSLAVKISFFELSNDIEKLKASFRLSRSMLPVAALSVLIDYVTGLDSIIKVDSPELRCIVRVKVGNEIQVTSVKEKTGYPVYEEVLHFLLYNPKLEVVHIEVVDI</sequence>
<accession>A0A443R286</accession>
<proteinExistence type="predicted"/>
<dbReference type="GO" id="GO:0005737">
    <property type="term" value="C:cytoplasm"/>
    <property type="evidence" value="ECO:0007669"/>
    <property type="project" value="UniProtKB-ARBA"/>
</dbReference>
<dbReference type="EMBL" id="NCKU01002527">
    <property type="protein sequence ID" value="RWS09392.1"/>
    <property type="molecule type" value="Genomic_DNA"/>
</dbReference>
<dbReference type="InterPro" id="IPR035892">
    <property type="entry name" value="C2_domain_sf"/>
</dbReference>
<evidence type="ECO:0000256" key="3">
    <source>
        <dbReference type="SAM" id="Phobius"/>
    </source>
</evidence>
<dbReference type="InterPro" id="IPR039010">
    <property type="entry name" value="Synaptotagmin_SMP"/>
</dbReference>
<comment type="caution">
    <text evidence="5">The sequence shown here is derived from an EMBL/GenBank/DDBJ whole genome shotgun (WGS) entry which is preliminary data.</text>
</comment>
<evidence type="ECO:0000256" key="1">
    <source>
        <dbReference type="ARBA" id="ARBA00022692"/>
    </source>
</evidence>
<keyword evidence="6" id="KW-1185">Reference proteome</keyword>
<keyword evidence="3" id="KW-0472">Membrane</keyword>